<protein>
    <submittedName>
        <fullName evidence="2">MLP-like protein 43</fullName>
    </submittedName>
</protein>
<dbReference type="GO" id="GO:0006952">
    <property type="term" value="P:defense response"/>
    <property type="evidence" value="ECO:0007669"/>
    <property type="project" value="InterPro"/>
</dbReference>
<dbReference type="InterPro" id="IPR051761">
    <property type="entry name" value="MLP-like_ligand-binding"/>
</dbReference>
<gene>
    <name evidence="2" type="primary">MLP43</name>
    <name evidence="2" type="ORF">SDJN03_22116</name>
</gene>
<dbReference type="PANTHER" id="PTHR31907">
    <property type="entry name" value="MLP-LIKE PROTEIN 423"/>
    <property type="match status" value="1"/>
</dbReference>
<dbReference type="Proteomes" id="UP000685013">
    <property type="component" value="Chromosome 14"/>
</dbReference>
<dbReference type="Pfam" id="PF00407">
    <property type="entry name" value="Bet_v_1"/>
    <property type="match status" value="1"/>
</dbReference>
<organism evidence="2 3">
    <name type="scientific">Cucurbita argyrosperma subsp. sororia</name>
    <dbReference type="NCBI Taxonomy" id="37648"/>
    <lineage>
        <taxon>Eukaryota</taxon>
        <taxon>Viridiplantae</taxon>
        <taxon>Streptophyta</taxon>
        <taxon>Embryophyta</taxon>
        <taxon>Tracheophyta</taxon>
        <taxon>Spermatophyta</taxon>
        <taxon>Magnoliopsida</taxon>
        <taxon>eudicotyledons</taxon>
        <taxon>Gunneridae</taxon>
        <taxon>Pentapetalae</taxon>
        <taxon>rosids</taxon>
        <taxon>fabids</taxon>
        <taxon>Cucurbitales</taxon>
        <taxon>Cucurbitaceae</taxon>
        <taxon>Cucurbiteae</taxon>
        <taxon>Cucurbita</taxon>
    </lineage>
</organism>
<feature type="domain" description="Bet v I/Major latex protein" evidence="1">
    <location>
        <begin position="2"/>
        <end position="151"/>
    </location>
</feature>
<feature type="non-terminal residue" evidence="2">
    <location>
        <position position="1"/>
    </location>
</feature>
<reference evidence="2 3" key="1">
    <citation type="journal article" date="2021" name="Hortic Res">
        <title>The domestication of Cucurbita argyrosperma as revealed by the genome of its wild relative.</title>
        <authorList>
            <person name="Barrera-Redondo J."/>
            <person name="Sanchez-de la Vega G."/>
            <person name="Aguirre-Liguori J.A."/>
            <person name="Castellanos-Morales G."/>
            <person name="Gutierrez-Guerrero Y.T."/>
            <person name="Aguirre-Dugua X."/>
            <person name="Aguirre-Planter E."/>
            <person name="Tenaillon M.I."/>
            <person name="Lira-Saade R."/>
            <person name="Eguiarte L.E."/>
        </authorList>
    </citation>
    <scope>NUCLEOTIDE SEQUENCE [LARGE SCALE GENOMIC DNA]</scope>
    <source>
        <strain evidence="2">JBR-2021</strain>
    </source>
</reference>
<keyword evidence="3" id="KW-1185">Reference proteome</keyword>
<evidence type="ECO:0000259" key="1">
    <source>
        <dbReference type="SMART" id="SM01037"/>
    </source>
</evidence>
<dbReference type="InterPro" id="IPR000916">
    <property type="entry name" value="Bet_v_I/MLP"/>
</dbReference>
<name>A0AAV6MIS1_9ROSI</name>
<accession>A0AAV6MIS1</accession>
<comment type="caution">
    <text evidence="2">The sequence shown here is derived from an EMBL/GenBank/DDBJ whole genome shotgun (WGS) entry which is preliminary data.</text>
</comment>
<evidence type="ECO:0000313" key="2">
    <source>
        <dbReference type="EMBL" id="KAG6582114.1"/>
    </source>
</evidence>
<dbReference type="EMBL" id="JAGKQH010000014">
    <property type="protein sequence ID" value="KAG6582114.1"/>
    <property type="molecule type" value="Genomic_DNA"/>
</dbReference>
<dbReference type="CDD" id="cd07816">
    <property type="entry name" value="Bet_v1-like"/>
    <property type="match status" value="1"/>
</dbReference>
<dbReference type="SMART" id="SM01037">
    <property type="entry name" value="Bet_v_1"/>
    <property type="match status" value="1"/>
</dbReference>
<evidence type="ECO:0000313" key="3">
    <source>
        <dbReference type="Proteomes" id="UP000685013"/>
    </source>
</evidence>
<proteinExistence type="predicted"/>
<sequence length="168" mass="19418">MGRFGKLETEVHIRASASKFHEILHKRTHHISNVSTDKVHGVDLLEGEWGEVGSIICWRYFHDGKARVTKERIEAVDKENNSITFTVIEGDLTEKYKSFKFNIQCIPKEKGSVIHWVLEYEKLHDEIPDSHTMLQFCVRCLKTLMLILWKAVKNPSHIAALSSMVLYV</sequence>
<dbReference type="AlphaFoldDB" id="A0AAV6MIS1"/>